<dbReference type="PANTHER" id="PTHR15960:SF5">
    <property type="entry name" value="LD44032P"/>
    <property type="match status" value="1"/>
</dbReference>
<reference evidence="4 5" key="1">
    <citation type="submission" date="2022-05" db="EMBL/GenBank/DDBJ databases">
        <authorList>
            <consortium name="Genoscope - CEA"/>
            <person name="William W."/>
        </authorList>
    </citation>
    <scope>NUCLEOTIDE SEQUENCE [LARGE SCALE GENOMIC DNA]</scope>
</reference>
<dbReference type="PANTHER" id="PTHR15960">
    <property type="entry name" value="LD44032P"/>
    <property type="match status" value="1"/>
</dbReference>
<dbReference type="Gene3D" id="1.20.120.1920">
    <property type="entry name" value="UBAP1 SOUBA domain"/>
    <property type="match status" value="1"/>
</dbReference>
<comment type="caution">
    <text evidence="4">The sequence shown here is derived from an EMBL/GenBank/DDBJ whole genome shotgun (WGS) entry which is preliminary data.</text>
</comment>
<name>A0ABN8QJM7_9CNID</name>
<dbReference type="InterPro" id="IPR038870">
    <property type="entry name" value="UBAP1"/>
</dbReference>
<gene>
    <name evidence="4" type="ORF">PLOB_00007084</name>
</gene>
<feature type="region of interest" description="Disordered" evidence="1">
    <location>
        <begin position="324"/>
        <end position="348"/>
    </location>
</feature>
<feature type="region of interest" description="Disordered" evidence="1">
    <location>
        <begin position="72"/>
        <end position="95"/>
    </location>
</feature>
<dbReference type="Pfam" id="PF21267">
    <property type="entry name" value="UBAP-1_UBA2"/>
    <property type="match status" value="1"/>
</dbReference>
<sequence length="521" mass="56025">MASFQKTFRKSGSHHAEFHSLQGVEIKIGEKFRPPKKVTLPVGWQQKDPSGVLSLTYDFSREEDVVSKSEALKASKQEQPEISSTEAQVTSASVDTTDTATNHNSVFSNVGSEILQPVVAPGLGHKKKDSFGGKGKNAFDISDFEGDTSTPFELVELQTINDMDELKNVLQPNALPATTSENSAPRMASPLASINNVSPTNNVSPSGNSLVDISSLHIASEATASLSSRGMPATNVGTEASSILVDIGDSQPTSVAPAAAVPASNTFQNTSLSNTNRPFSRGGLLPPIGQSFPSPVPQQQQGQQTLPMPVYSSTTSSSLPGGINSFPSSVAPSQGQYPGMNSWNSNTQYKQYGAPTTIDQQWNMPRSPEVQIPGGLFPSPLPPIGKPCDETLSRQTSCQSSLADPWPVLTDKEQSYASTIISMGFPAPRVARAVQRLGTNDKEVFEFLITVNELCEQNYPADSVEVALVFNSEKAKAVEFLELVKTFKEYGFKEENIHESLKAADNDREKALEYLMTLSST</sequence>
<dbReference type="InterPro" id="IPR049467">
    <property type="entry name" value="UBAP-1-like_UBA2"/>
</dbReference>
<dbReference type="PROSITE" id="PS50030">
    <property type="entry name" value="UBA"/>
    <property type="match status" value="1"/>
</dbReference>
<accession>A0ABN8QJM7</accession>
<proteinExistence type="predicted"/>
<evidence type="ECO:0000313" key="5">
    <source>
        <dbReference type="Proteomes" id="UP001159405"/>
    </source>
</evidence>
<feature type="domain" description="UMA" evidence="3">
    <location>
        <begin position="21"/>
        <end position="66"/>
    </location>
</feature>
<dbReference type="EMBL" id="CALNXK010000132">
    <property type="protein sequence ID" value="CAH3165291.1"/>
    <property type="molecule type" value="Genomic_DNA"/>
</dbReference>
<dbReference type="InterPro" id="IPR042575">
    <property type="entry name" value="UBAP1_C"/>
</dbReference>
<dbReference type="InterPro" id="IPR023340">
    <property type="entry name" value="UMA"/>
</dbReference>
<evidence type="ECO:0000259" key="3">
    <source>
        <dbReference type="PROSITE" id="PS51497"/>
    </source>
</evidence>
<feature type="domain" description="UBA" evidence="2">
    <location>
        <begin position="472"/>
        <end position="518"/>
    </location>
</feature>
<evidence type="ECO:0000313" key="4">
    <source>
        <dbReference type="EMBL" id="CAH3165291.1"/>
    </source>
</evidence>
<dbReference type="InterPro" id="IPR009060">
    <property type="entry name" value="UBA-like_sf"/>
</dbReference>
<evidence type="ECO:0008006" key="6">
    <source>
        <dbReference type="Google" id="ProtNLM"/>
    </source>
</evidence>
<dbReference type="CDD" id="cd14316">
    <property type="entry name" value="UBA2_UBAP1_like"/>
    <property type="match status" value="1"/>
</dbReference>
<dbReference type="Proteomes" id="UP001159405">
    <property type="component" value="Unassembled WGS sequence"/>
</dbReference>
<dbReference type="SUPFAM" id="SSF46934">
    <property type="entry name" value="UBA-like"/>
    <property type="match status" value="1"/>
</dbReference>
<protein>
    <recommendedName>
        <fullName evidence="6">Ubiquitin associated protein 1</fullName>
    </recommendedName>
</protein>
<organism evidence="4 5">
    <name type="scientific">Porites lobata</name>
    <dbReference type="NCBI Taxonomy" id="104759"/>
    <lineage>
        <taxon>Eukaryota</taxon>
        <taxon>Metazoa</taxon>
        <taxon>Cnidaria</taxon>
        <taxon>Anthozoa</taxon>
        <taxon>Hexacorallia</taxon>
        <taxon>Scleractinia</taxon>
        <taxon>Fungiina</taxon>
        <taxon>Poritidae</taxon>
        <taxon>Porites</taxon>
    </lineage>
</organism>
<keyword evidence="5" id="KW-1185">Reference proteome</keyword>
<dbReference type="PROSITE" id="PS51497">
    <property type="entry name" value="UMA"/>
    <property type="match status" value="1"/>
</dbReference>
<dbReference type="InterPro" id="IPR015940">
    <property type="entry name" value="UBA"/>
</dbReference>
<evidence type="ECO:0000256" key="1">
    <source>
        <dbReference type="SAM" id="MobiDB-lite"/>
    </source>
</evidence>
<evidence type="ECO:0000259" key="2">
    <source>
        <dbReference type="PROSITE" id="PS50030"/>
    </source>
</evidence>